<dbReference type="eggNOG" id="COG3963">
    <property type="taxonomic scope" value="Bacteria"/>
</dbReference>
<dbReference type="EMBL" id="CP000088">
    <property type="protein sequence ID" value="AAZ54192.1"/>
    <property type="molecule type" value="Genomic_DNA"/>
</dbReference>
<proteinExistence type="predicted"/>
<dbReference type="Gene3D" id="3.40.50.150">
    <property type="entry name" value="Vaccinia Virus protein VP39"/>
    <property type="match status" value="1"/>
</dbReference>
<evidence type="ECO:0000313" key="2">
    <source>
        <dbReference type="EMBL" id="AAZ54192.1"/>
    </source>
</evidence>
<dbReference type="SUPFAM" id="SSF53335">
    <property type="entry name" value="S-adenosyl-L-methionine-dependent methyltransferases"/>
    <property type="match status" value="1"/>
</dbReference>
<dbReference type="GO" id="GO:0032259">
    <property type="term" value="P:methylation"/>
    <property type="evidence" value="ECO:0007669"/>
    <property type="project" value="UniProtKB-KW"/>
</dbReference>
<sequence length="228" mass="25588">MAATHDPRPFRWPRLIRDGGLFFRQAVQTFRTTGAIIPSGAALASELARYVAQRNDPASSLSILEAGPGTGPVSRAIAARMRPGDAADLVEANPVFVEHLTRLVKSDPVFQPIADRVTIHPTLVTELGTDRQFDVIISGLPFANFTADEVRTIMEYYFSVLRPGGYVSFFSYLYLKQVTAVVSPLDDYLRRVRSGWEVREWVNRYAVDQVHVYRNIPPACVFHLRKPL</sequence>
<reference evidence="2" key="1">
    <citation type="submission" date="2005-07" db="EMBL/GenBank/DDBJ databases">
        <title>Complete sequence of Thermobifida fusca YX.</title>
        <authorList>
            <consortium name="US DOE Joint Genome Institute"/>
            <person name="Copeland A."/>
            <person name="Lucas S."/>
            <person name="Lapidus A."/>
            <person name="Barry K."/>
            <person name="Detter J.C."/>
            <person name="Glavina T."/>
            <person name="Hammon N."/>
            <person name="Israni S."/>
            <person name="Pitluck S."/>
            <person name="Di Bartolo G."/>
            <person name="Chain P."/>
            <person name="Schmutz J."/>
            <person name="Larimer F."/>
            <person name="Land M."/>
            <person name="Lykidis A."/>
            <person name="Richardson P."/>
        </authorList>
    </citation>
    <scope>NUCLEOTIDE SEQUENCE</scope>
    <source>
        <strain evidence="2">YX</strain>
    </source>
</reference>
<accession>Q47TM2</accession>
<dbReference type="KEGG" id="tfu:Tfu_0154"/>
<organism evidence="2">
    <name type="scientific">Thermobifida fusca (strain YX)</name>
    <dbReference type="NCBI Taxonomy" id="269800"/>
    <lineage>
        <taxon>Bacteria</taxon>
        <taxon>Bacillati</taxon>
        <taxon>Actinomycetota</taxon>
        <taxon>Actinomycetes</taxon>
        <taxon>Streptosporangiales</taxon>
        <taxon>Nocardiopsidaceae</taxon>
        <taxon>Thermobifida</taxon>
    </lineage>
</organism>
<dbReference type="Pfam" id="PF13649">
    <property type="entry name" value="Methyltransf_25"/>
    <property type="match status" value="1"/>
</dbReference>
<evidence type="ECO:0000259" key="1">
    <source>
        <dbReference type="Pfam" id="PF13649"/>
    </source>
</evidence>
<keyword evidence="2" id="KW-0808">Transferase</keyword>
<keyword evidence="2" id="KW-0489">Methyltransferase</keyword>
<dbReference type="CDD" id="cd02440">
    <property type="entry name" value="AdoMet_MTases"/>
    <property type="match status" value="1"/>
</dbReference>
<dbReference type="RefSeq" id="WP_011290601.1">
    <property type="nucleotide sequence ID" value="NC_007333.1"/>
</dbReference>
<dbReference type="DNASU" id="3581554"/>
<protein>
    <submittedName>
        <fullName evidence="2">Similar to Phospholipid N-methyltransferase</fullName>
    </submittedName>
</protein>
<dbReference type="InterPro" id="IPR029063">
    <property type="entry name" value="SAM-dependent_MTases_sf"/>
</dbReference>
<dbReference type="InterPro" id="IPR041698">
    <property type="entry name" value="Methyltransf_25"/>
</dbReference>
<feature type="domain" description="Methyltransferase" evidence="1">
    <location>
        <begin position="63"/>
        <end position="165"/>
    </location>
</feature>
<name>Q47TM2_THEFY</name>
<gene>
    <name evidence="2" type="ordered locus">Tfu_0154</name>
</gene>
<dbReference type="AlphaFoldDB" id="Q47TM2"/>
<dbReference type="STRING" id="269800.Tfu_0154"/>
<dbReference type="HOGENOM" id="CLU_085338_2_1_11"/>
<dbReference type="OrthoDB" id="3528482at2"/>
<dbReference type="SMR" id="Q47TM2"/>
<dbReference type="GO" id="GO:0008168">
    <property type="term" value="F:methyltransferase activity"/>
    <property type="evidence" value="ECO:0007669"/>
    <property type="project" value="UniProtKB-KW"/>
</dbReference>